<dbReference type="PANTHER" id="PTHR43747">
    <property type="entry name" value="FAD-BINDING PROTEIN"/>
    <property type="match status" value="1"/>
</dbReference>
<organism evidence="1 2">
    <name type="scientific">Cellvibrio zantedeschiae</name>
    <dbReference type="NCBI Taxonomy" id="1237077"/>
    <lineage>
        <taxon>Bacteria</taxon>
        <taxon>Pseudomonadati</taxon>
        <taxon>Pseudomonadota</taxon>
        <taxon>Gammaproteobacteria</taxon>
        <taxon>Cellvibrionales</taxon>
        <taxon>Cellvibrionaceae</taxon>
        <taxon>Cellvibrio</taxon>
    </lineage>
</organism>
<sequence length="497" mass="55708">MAKPIEKIVIVGGGTAGWMAASALSQYLKDKPVSVQLVESDVIGTVGVGEATVPGIKYFNRQLGIGERDFINATQATFKLGIEFKDWYTKGSSFFHPFADYGMPINGQSFYQHWLQLHKNGYEGALESFCLSTQMALENRFSLPDAEPASPLTRYNYAYHFDAFLYAKFLREYAEARGVQRIEGMISSVTLDEHSGFVKDVVLASGQVVAGELFIDCSGFKALLIEGALRTGYEDWSHWLPCNSAVAMQTENAEAPVPYTCSTAREAGWQWKIPLQHRAGNGYVYCDKYISDQEAIDTLRKHASGRALTEPRVIKFTTGVRKQFWNKNCVALGLASGFLEPLESTSISLIQTGIDKLLNHFPDADFSPELRDEANRLNLLEYARLRDFLILHYKANKRGDTQFWLDVQSMDIPEMLAEKIKRFRADGTLITYDQETFQDASWLSMYNGFKIIPNQTSISLSGTERDSLARMLEKMKSAIAGGVGYAPLHHEFLKSMA</sequence>
<comment type="caution">
    <text evidence="1">The sequence shown here is derived from an EMBL/GenBank/DDBJ whole genome shotgun (WGS) entry which is preliminary data.</text>
</comment>
<dbReference type="Pfam" id="PF04820">
    <property type="entry name" value="Trp_halogenase"/>
    <property type="match status" value="1"/>
</dbReference>
<dbReference type="InterPro" id="IPR033856">
    <property type="entry name" value="Trp_halogen"/>
</dbReference>
<gene>
    <name evidence="1" type="ORF">GCM10011613_18380</name>
</gene>
<dbReference type="InterPro" id="IPR036188">
    <property type="entry name" value="FAD/NAD-bd_sf"/>
</dbReference>
<name>A0ABQ3B3Y2_9GAMM</name>
<accession>A0ABQ3B3Y2</accession>
<reference evidence="2" key="1">
    <citation type="journal article" date="2019" name="Int. J. Syst. Evol. Microbiol.">
        <title>The Global Catalogue of Microorganisms (GCM) 10K type strain sequencing project: providing services to taxonomists for standard genome sequencing and annotation.</title>
        <authorList>
            <consortium name="The Broad Institute Genomics Platform"/>
            <consortium name="The Broad Institute Genome Sequencing Center for Infectious Disease"/>
            <person name="Wu L."/>
            <person name="Ma J."/>
        </authorList>
    </citation>
    <scope>NUCLEOTIDE SEQUENCE [LARGE SCALE GENOMIC DNA]</scope>
    <source>
        <strain evidence="2">KCTC 32239</strain>
    </source>
</reference>
<proteinExistence type="predicted"/>
<dbReference type="InterPro" id="IPR006905">
    <property type="entry name" value="Flavin_halogenase"/>
</dbReference>
<evidence type="ECO:0000313" key="2">
    <source>
        <dbReference type="Proteomes" id="UP000619761"/>
    </source>
</evidence>
<dbReference type="Proteomes" id="UP000619761">
    <property type="component" value="Unassembled WGS sequence"/>
</dbReference>
<dbReference type="InterPro" id="IPR050816">
    <property type="entry name" value="Flavin-dep_Halogenase_NPB"/>
</dbReference>
<evidence type="ECO:0000313" key="1">
    <source>
        <dbReference type="EMBL" id="GGY73539.1"/>
    </source>
</evidence>
<keyword evidence="2" id="KW-1185">Reference proteome</keyword>
<dbReference type="PANTHER" id="PTHR43747:SF4">
    <property type="entry name" value="FLAVIN-DEPENDENT TRYPTOPHAN HALOGENASE"/>
    <property type="match status" value="1"/>
</dbReference>
<protein>
    <submittedName>
        <fullName evidence="1">Tryptophan halogenase</fullName>
    </submittedName>
</protein>
<dbReference type="SUPFAM" id="SSF51905">
    <property type="entry name" value="FAD/NAD(P)-binding domain"/>
    <property type="match status" value="1"/>
</dbReference>
<dbReference type="EMBL" id="BMYZ01000001">
    <property type="protein sequence ID" value="GGY73539.1"/>
    <property type="molecule type" value="Genomic_DNA"/>
</dbReference>
<dbReference type="RefSeq" id="WP_189417733.1">
    <property type="nucleotide sequence ID" value="NZ_BMYZ01000001.1"/>
</dbReference>
<dbReference type="Gene3D" id="3.50.50.60">
    <property type="entry name" value="FAD/NAD(P)-binding domain"/>
    <property type="match status" value="1"/>
</dbReference>
<dbReference type="PIRSF" id="PIRSF011396">
    <property type="entry name" value="Trp_halogenase"/>
    <property type="match status" value="1"/>
</dbReference>